<evidence type="ECO:0000313" key="2">
    <source>
        <dbReference type="EMBL" id="MDO7847446.1"/>
    </source>
</evidence>
<keyword evidence="1" id="KW-0472">Membrane</keyword>
<evidence type="ECO:0008006" key="4">
    <source>
        <dbReference type="Google" id="ProtNLM"/>
    </source>
</evidence>
<evidence type="ECO:0000256" key="1">
    <source>
        <dbReference type="SAM" id="Phobius"/>
    </source>
</evidence>
<keyword evidence="1" id="KW-1133">Transmembrane helix</keyword>
<accession>A0ABT9AEN2</accession>
<feature type="transmembrane region" description="Helical" evidence="1">
    <location>
        <begin position="28"/>
        <end position="46"/>
    </location>
</feature>
<reference evidence="2" key="1">
    <citation type="submission" date="2023-07" db="EMBL/GenBank/DDBJ databases">
        <authorList>
            <person name="Kim M.K."/>
        </authorList>
    </citation>
    <scope>NUCLEOTIDE SEQUENCE</scope>
    <source>
        <strain evidence="2">M29</strain>
    </source>
</reference>
<protein>
    <recommendedName>
        <fullName evidence="4">Holin</fullName>
    </recommendedName>
</protein>
<keyword evidence="3" id="KW-1185">Reference proteome</keyword>
<evidence type="ECO:0000313" key="3">
    <source>
        <dbReference type="Proteomes" id="UP001167796"/>
    </source>
</evidence>
<dbReference type="RefSeq" id="WP_305012122.1">
    <property type="nucleotide sequence ID" value="NZ_JAUQSX010000006.1"/>
</dbReference>
<gene>
    <name evidence="2" type="ORF">Q5H92_13835</name>
</gene>
<name>A0ABT9AEN2_9BACT</name>
<dbReference type="Proteomes" id="UP001167796">
    <property type="component" value="Unassembled WGS sequence"/>
</dbReference>
<organism evidence="2 3">
    <name type="scientific">Hymenobacter mellowenesis</name>
    <dbReference type="NCBI Taxonomy" id="3063995"/>
    <lineage>
        <taxon>Bacteria</taxon>
        <taxon>Pseudomonadati</taxon>
        <taxon>Bacteroidota</taxon>
        <taxon>Cytophagia</taxon>
        <taxon>Cytophagales</taxon>
        <taxon>Hymenobacteraceae</taxon>
        <taxon>Hymenobacter</taxon>
    </lineage>
</organism>
<sequence length="128" mass="13346">MGLVKFWKDCTQDPKTGKYVAKDSFKFTGFYTALAIFVGSAVASAWHISVDTGGALIIIFASIGIQVNKSVESYFARKTADGAGNALVQAGTEIAPVEPVVPVVPIAPTVIVTPTSAPDESELASQAL</sequence>
<comment type="caution">
    <text evidence="2">The sequence shown here is derived from an EMBL/GenBank/DDBJ whole genome shotgun (WGS) entry which is preliminary data.</text>
</comment>
<proteinExistence type="predicted"/>
<keyword evidence="1" id="KW-0812">Transmembrane</keyword>
<dbReference type="EMBL" id="JAUQSX010000006">
    <property type="protein sequence ID" value="MDO7847446.1"/>
    <property type="molecule type" value="Genomic_DNA"/>
</dbReference>